<organism evidence="2 3">
    <name type="scientific">Nocardioides bruguierae</name>
    <dbReference type="NCBI Taxonomy" id="2945102"/>
    <lineage>
        <taxon>Bacteria</taxon>
        <taxon>Bacillati</taxon>
        <taxon>Actinomycetota</taxon>
        <taxon>Actinomycetes</taxon>
        <taxon>Propionibacteriales</taxon>
        <taxon>Nocardioidaceae</taxon>
        <taxon>Nocardioides</taxon>
    </lineage>
</organism>
<proteinExistence type="predicted"/>
<evidence type="ECO:0000313" key="2">
    <source>
        <dbReference type="EMBL" id="MCM0622547.1"/>
    </source>
</evidence>
<feature type="compositionally biased region" description="Pro residues" evidence="1">
    <location>
        <begin position="58"/>
        <end position="69"/>
    </location>
</feature>
<protein>
    <submittedName>
        <fullName evidence="2">Uncharacterized protein</fullName>
    </submittedName>
</protein>
<reference evidence="2" key="1">
    <citation type="submission" date="2022-05" db="EMBL/GenBank/DDBJ databases">
        <authorList>
            <person name="Tuo L."/>
        </authorList>
    </citation>
    <scope>NUCLEOTIDE SEQUENCE</scope>
    <source>
        <strain evidence="2">BSK12Z-4</strain>
    </source>
</reference>
<name>A0A9X2DBX9_9ACTN</name>
<keyword evidence="3" id="KW-1185">Reference proteome</keyword>
<dbReference type="Proteomes" id="UP001139485">
    <property type="component" value="Unassembled WGS sequence"/>
</dbReference>
<evidence type="ECO:0000313" key="3">
    <source>
        <dbReference type="Proteomes" id="UP001139485"/>
    </source>
</evidence>
<feature type="compositionally biased region" description="Polar residues" evidence="1">
    <location>
        <begin position="71"/>
        <end position="82"/>
    </location>
</feature>
<evidence type="ECO:0000256" key="1">
    <source>
        <dbReference type="SAM" id="MobiDB-lite"/>
    </source>
</evidence>
<dbReference type="RefSeq" id="WP_250828755.1">
    <property type="nucleotide sequence ID" value="NZ_JAMOIL010000039.1"/>
</dbReference>
<dbReference type="AlphaFoldDB" id="A0A9X2DBX9"/>
<accession>A0A9X2DBX9</accession>
<comment type="caution">
    <text evidence="2">The sequence shown here is derived from an EMBL/GenBank/DDBJ whole genome shotgun (WGS) entry which is preliminary data.</text>
</comment>
<sequence>MNLLSAPVLGGAALCVSPALHGAWSGDTTLEAALTRYLIAVPICWLVLSIFEAMVGPAPRPQRPVPAPTPETAQGPTYTAQQVPGMPGTGAPQLGAGDDASA</sequence>
<gene>
    <name evidence="2" type="ORF">M8330_19850</name>
</gene>
<feature type="region of interest" description="Disordered" evidence="1">
    <location>
        <begin position="58"/>
        <end position="102"/>
    </location>
</feature>
<dbReference type="EMBL" id="JAMOIL010000039">
    <property type="protein sequence ID" value="MCM0622547.1"/>
    <property type="molecule type" value="Genomic_DNA"/>
</dbReference>